<evidence type="ECO:0000313" key="1">
    <source>
        <dbReference type="EnsemblMetazoa" id="SMAR008554-PA"/>
    </source>
</evidence>
<accession>T1J4L5</accession>
<protein>
    <submittedName>
        <fullName evidence="1">Uncharacterized protein</fullName>
    </submittedName>
</protein>
<reference evidence="2" key="1">
    <citation type="submission" date="2011-05" db="EMBL/GenBank/DDBJ databases">
        <authorList>
            <person name="Richards S.R."/>
            <person name="Qu J."/>
            <person name="Jiang H."/>
            <person name="Jhangiani S.N."/>
            <person name="Agravi P."/>
            <person name="Goodspeed R."/>
            <person name="Gross S."/>
            <person name="Mandapat C."/>
            <person name="Jackson L."/>
            <person name="Mathew T."/>
            <person name="Pu L."/>
            <person name="Thornton R."/>
            <person name="Saada N."/>
            <person name="Wilczek-Boney K.B."/>
            <person name="Lee S."/>
            <person name="Kovar C."/>
            <person name="Wu Y."/>
            <person name="Scherer S.E."/>
            <person name="Worley K.C."/>
            <person name="Muzny D.M."/>
            <person name="Gibbs R."/>
        </authorList>
    </citation>
    <scope>NUCLEOTIDE SEQUENCE</scope>
    <source>
        <strain evidence="2">Brora</strain>
    </source>
</reference>
<dbReference type="HOGENOM" id="CLU_1724611_0_0_1"/>
<proteinExistence type="predicted"/>
<dbReference type="Proteomes" id="UP000014500">
    <property type="component" value="Unassembled WGS sequence"/>
</dbReference>
<reference evidence="1" key="2">
    <citation type="submission" date="2015-02" db="UniProtKB">
        <authorList>
            <consortium name="EnsemblMetazoa"/>
        </authorList>
    </citation>
    <scope>IDENTIFICATION</scope>
</reference>
<dbReference type="EMBL" id="JH431846">
    <property type="status" value="NOT_ANNOTATED_CDS"/>
    <property type="molecule type" value="Genomic_DNA"/>
</dbReference>
<dbReference type="EnsemblMetazoa" id="SMAR008554-RA">
    <property type="protein sequence ID" value="SMAR008554-PA"/>
    <property type="gene ID" value="SMAR008554"/>
</dbReference>
<name>T1J4L5_STRMM</name>
<dbReference type="AlphaFoldDB" id="T1J4L5"/>
<keyword evidence="2" id="KW-1185">Reference proteome</keyword>
<evidence type="ECO:0000313" key="2">
    <source>
        <dbReference type="Proteomes" id="UP000014500"/>
    </source>
</evidence>
<organism evidence="1 2">
    <name type="scientific">Strigamia maritima</name>
    <name type="common">European centipede</name>
    <name type="synonym">Geophilus maritimus</name>
    <dbReference type="NCBI Taxonomy" id="126957"/>
    <lineage>
        <taxon>Eukaryota</taxon>
        <taxon>Metazoa</taxon>
        <taxon>Ecdysozoa</taxon>
        <taxon>Arthropoda</taxon>
        <taxon>Myriapoda</taxon>
        <taxon>Chilopoda</taxon>
        <taxon>Pleurostigmophora</taxon>
        <taxon>Geophilomorpha</taxon>
        <taxon>Linotaeniidae</taxon>
        <taxon>Strigamia</taxon>
    </lineage>
</organism>
<sequence length="152" mass="17217">MEEGRNREVNPEFGQRKLKKNCILTNVLSGLRVTRAAGCSVMSCAEEASGGKWSKGNVWVCLVSSVNLRNLCIEEPFFGSKINIYVEMFIYEEGSKNKKKKMLQNIKIQNLINIFYSALGEKELDSKITIYCFNCSKSKTYLSLVRDIVGHC</sequence>